<feature type="transmembrane region" description="Helical" evidence="1">
    <location>
        <begin position="283"/>
        <end position="307"/>
    </location>
</feature>
<comment type="caution">
    <text evidence="2">The sequence shown here is derived from an EMBL/GenBank/DDBJ whole genome shotgun (WGS) entry which is preliminary data.</text>
</comment>
<feature type="transmembrane region" description="Helical" evidence="1">
    <location>
        <begin position="162"/>
        <end position="182"/>
    </location>
</feature>
<reference evidence="2 3" key="1">
    <citation type="submission" date="2019-01" db="EMBL/GenBank/DDBJ databases">
        <authorList>
            <person name="Chen W.-M."/>
        </authorList>
    </citation>
    <scope>NUCLEOTIDE SEQUENCE [LARGE SCALE GENOMIC DNA]</scope>
    <source>
        <strain evidence="2 3">CCP-6</strain>
    </source>
</reference>
<dbReference type="OrthoDB" id="9792424at2"/>
<feature type="transmembrane region" description="Helical" evidence="1">
    <location>
        <begin position="71"/>
        <end position="99"/>
    </location>
</feature>
<proteinExistence type="predicted"/>
<gene>
    <name evidence="2" type="primary">benE</name>
    <name evidence="2" type="ORF">EOD42_21850</name>
</gene>
<dbReference type="RefSeq" id="WP_127789714.1">
    <property type="nucleotide sequence ID" value="NZ_SACL01000010.1"/>
</dbReference>
<keyword evidence="1" id="KW-1133">Transmembrane helix</keyword>
<dbReference type="Proteomes" id="UP000282957">
    <property type="component" value="Unassembled WGS sequence"/>
</dbReference>
<sequence>MMQPVILGLLAAFVGFSSSFAVVLQGFTAMGATPEQAASALFAVALGMGVLGTACSLIWRMPISIAWSTPGAALLAASVAPAGGFPAAVGAFLFAAVLVMASGFVKPLLRLVQAIPAPIANAMLAGVLLDLCLAPARAVGAMPALALPVVLVWLVMLRVARIWAVPAAVALAAILIGVFTPLPPGAFDRAGLHVIFVMPAFDLSTMIGVGLPLFLVTMASQNVPGIAVLQANGYRPPAAPVFVATGAVSALGAFIGGHLVNFAAITAALCAGPESHPDPARRWIAGVVCGLGYVALAFGAGHAVAAVAAAPPVLIQGVAGLALLGALLSALQGSMLSEQGRLPAVLTFVTCASGLSFFGIGAAFWGLATGLVALRILKN</sequence>
<dbReference type="NCBIfam" id="TIGR00843">
    <property type="entry name" value="benE"/>
    <property type="match status" value="1"/>
</dbReference>
<feature type="transmembrane region" description="Helical" evidence="1">
    <location>
        <begin position="238"/>
        <end position="271"/>
    </location>
</feature>
<feature type="transmembrane region" description="Helical" evidence="1">
    <location>
        <begin position="37"/>
        <end position="59"/>
    </location>
</feature>
<protein>
    <submittedName>
        <fullName evidence="2">Benzoate transporter BenE</fullName>
    </submittedName>
</protein>
<dbReference type="EMBL" id="SACL01000010">
    <property type="protein sequence ID" value="RVT91610.1"/>
    <property type="molecule type" value="Genomic_DNA"/>
</dbReference>
<dbReference type="PANTHER" id="PTHR30199:SF0">
    <property type="entry name" value="INNER MEMBRANE PROTEIN YDCO"/>
    <property type="match status" value="1"/>
</dbReference>
<organism evidence="2 3">
    <name type="scientific">Rhodovarius crocodyli</name>
    <dbReference type="NCBI Taxonomy" id="1979269"/>
    <lineage>
        <taxon>Bacteria</taxon>
        <taxon>Pseudomonadati</taxon>
        <taxon>Pseudomonadota</taxon>
        <taxon>Alphaproteobacteria</taxon>
        <taxon>Acetobacterales</taxon>
        <taxon>Roseomonadaceae</taxon>
        <taxon>Rhodovarius</taxon>
    </lineage>
</organism>
<dbReference type="GO" id="GO:0042925">
    <property type="term" value="F:benzoate transmembrane transporter activity"/>
    <property type="evidence" value="ECO:0007669"/>
    <property type="project" value="InterPro"/>
</dbReference>
<dbReference type="AlphaFoldDB" id="A0A437M1L9"/>
<feature type="transmembrane region" description="Helical" evidence="1">
    <location>
        <begin position="313"/>
        <end position="331"/>
    </location>
</feature>
<dbReference type="GO" id="GO:0005886">
    <property type="term" value="C:plasma membrane"/>
    <property type="evidence" value="ECO:0007669"/>
    <property type="project" value="TreeGrafter"/>
</dbReference>
<feature type="transmembrane region" description="Helical" evidence="1">
    <location>
        <begin position="138"/>
        <end position="156"/>
    </location>
</feature>
<feature type="transmembrane region" description="Helical" evidence="1">
    <location>
        <begin position="194"/>
        <end position="218"/>
    </location>
</feature>
<dbReference type="Pfam" id="PF03594">
    <property type="entry name" value="BenE"/>
    <property type="match status" value="1"/>
</dbReference>
<dbReference type="PANTHER" id="PTHR30199">
    <property type="entry name" value="MFS FAMILY TRANSPORTER, PREDICTED SUBSTRATE BENZOATE"/>
    <property type="match status" value="1"/>
</dbReference>
<evidence type="ECO:0000313" key="2">
    <source>
        <dbReference type="EMBL" id="RVT91610.1"/>
    </source>
</evidence>
<keyword evidence="3" id="KW-1185">Reference proteome</keyword>
<accession>A0A437M1L9</accession>
<keyword evidence="1" id="KW-0472">Membrane</keyword>
<keyword evidence="1" id="KW-0812">Transmembrane</keyword>
<evidence type="ECO:0000256" key="1">
    <source>
        <dbReference type="SAM" id="Phobius"/>
    </source>
</evidence>
<dbReference type="InterPro" id="IPR004711">
    <property type="entry name" value="Benzoate_Transporter"/>
</dbReference>
<evidence type="ECO:0000313" key="3">
    <source>
        <dbReference type="Proteomes" id="UP000282957"/>
    </source>
</evidence>
<name>A0A437M1L9_9PROT</name>
<feature type="transmembrane region" description="Helical" evidence="1">
    <location>
        <begin position="343"/>
        <end position="368"/>
    </location>
</feature>